<evidence type="ECO:0000313" key="4">
    <source>
        <dbReference type="Proteomes" id="UP000051581"/>
    </source>
</evidence>
<evidence type="ECO:0000256" key="1">
    <source>
        <dbReference type="ARBA" id="ARBA00022597"/>
    </source>
</evidence>
<dbReference type="Gene3D" id="1.20.1250.20">
    <property type="entry name" value="MFS general substrate transporter like domains"/>
    <property type="match status" value="2"/>
</dbReference>
<keyword evidence="2" id="KW-0812">Transmembrane</keyword>
<dbReference type="EMBL" id="AZEA01000010">
    <property type="protein sequence ID" value="KRK88279.1"/>
    <property type="molecule type" value="Genomic_DNA"/>
</dbReference>
<feature type="transmembrane region" description="Helical" evidence="2">
    <location>
        <begin position="236"/>
        <end position="255"/>
    </location>
</feature>
<dbReference type="CDD" id="cd17332">
    <property type="entry name" value="MFS_MelB_like"/>
    <property type="match status" value="1"/>
</dbReference>
<dbReference type="AlphaFoldDB" id="A0A0R1L9H2"/>
<comment type="caution">
    <text evidence="3">The sequence shown here is derived from an EMBL/GenBank/DDBJ whole genome shotgun (WGS) entry which is preliminary data.</text>
</comment>
<accession>A0A0R1L9H2</accession>
<feature type="transmembrane region" description="Helical" evidence="2">
    <location>
        <begin position="121"/>
        <end position="145"/>
    </location>
</feature>
<dbReference type="Proteomes" id="UP000051581">
    <property type="component" value="Unassembled WGS sequence"/>
</dbReference>
<keyword evidence="1" id="KW-0762">Sugar transport</keyword>
<feature type="transmembrane region" description="Helical" evidence="2">
    <location>
        <begin position="332"/>
        <end position="359"/>
    </location>
</feature>
<feature type="transmembrane region" description="Helical" evidence="2">
    <location>
        <begin position="93"/>
        <end position="115"/>
    </location>
</feature>
<feature type="transmembrane region" description="Helical" evidence="2">
    <location>
        <begin position="157"/>
        <end position="181"/>
    </location>
</feature>
<name>A0A0R1L9H2_9LACO</name>
<feature type="transmembrane region" description="Helical" evidence="2">
    <location>
        <begin position="379"/>
        <end position="399"/>
    </location>
</feature>
<dbReference type="PANTHER" id="PTHR11328:SF24">
    <property type="entry name" value="MAJOR FACILITATOR SUPERFAMILY (MFS) PROFILE DOMAIN-CONTAINING PROTEIN"/>
    <property type="match status" value="1"/>
</dbReference>
<dbReference type="InterPro" id="IPR001927">
    <property type="entry name" value="Na/Gal_symport"/>
</dbReference>
<feature type="transmembrane region" description="Helical" evidence="2">
    <location>
        <begin position="419"/>
        <end position="437"/>
    </location>
</feature>
<dbReference type="GO" id="GO:0008643">
    <property type="term" value="P:carbohydrate transport"/>
    <property type="evidence" value="ECO:0007669"/>
    <property type="project" value="InterPro"/>
</dbReference>
<evidence type="ECO:0000313" key="3">
    <source>
        <dbReference type="EMBL" id="KRK88279.1"/>
    </source>
</evidence>
<dbReference type="InterPro" id="IPR036259">
    <property type="entry name" value="MFS_trans_sf"/>
</dbReference>
<dbReference type="GO" id="GO:0015293">
    <property type="term" value="F:symporter activity"/>
    <property type="evidence" value="ECO:0007669"/>
    <property type="project" value="InterPro"/>
</dbReference>
<keyword evidence="2" id="KW-0472">Membrane</keyword>
<dbReference type="GO" id="GO:0005886">
    <property type="term" value="C:plasma membrane"/>
    <property type="evidence" value="ECO:0007669"/>
    <property type="project" value="TreeGrafter"/>
</dbReference>
<keyword evidence="2" id="KW-1133">Transmembrane helix</keyword>
<proteinExistence type="predicted"/>
<protein>
    <submittedName>
        <fullName evidence="3">Sugar (Glycoside-Pentoside-Hexuronide) transporter</fullName>
    </submittedName>
</protein>
<keyword evidence="1" id="KW-0813">Transport</keyword>
<dbReference type="PATRIC" id="fig|1423808.3.peg.426"/>
<evidence type="ECO:0000256" key="2">
    <source>
        <dbReference type="SAM" id="Phobius"/>
    </source>
</evidence>
<dbReference type="SUPFAM" id="SSF103473">
    <property type="entry name" value="MFS general substrate transporter"/>
    <property type="match status" value="1"/>
</dbReference>
<sequence>MNPKVMVIVETTTKWSTRWPERISYGLSDAADNLIFQMMTTYLLFFYTDVYGLTPSAVAILFVVARVADVVESFIIVVMIDHTHSRFGKSRPFFLWYSVPYVAFAILTFVTPNFSYGGKLIWAYVTYLGLGFLYTAVNLPITSILPTMSQNTRELTLLGVIRQFFGSSVQIVVAVFTLPLVWLFGHGDQQKGFLGTIIVFGIISLFLILNTFVHVRERFSNSHISHQPIKVVLSMLGHNQPWIVISIVIFMYWLVTAIKNQTTIYYFKYTVGNEGLVPWVNGFTLAALIGVLLIIRMTDRQSKKQTMLHGILVAFAGQAIIAVGVYGKWLLVLFAGVFINSIGNGIIIGLVSIMIADTIRYGASMGIQAEGILASTDDFGVNFGLGIGGLITAGLFHLSGYVANHSQNAATLSMINWNYVWIPLVIYAGMYFVLKLYDEGRINRALKASEVG</sequence>
<feature type="transmembrane region" description="Helical" evidence="2">
    <location>
        <begin position="307"/>
        <end position="326"/>
    </location>
</feature>
<gene>
    <name evidence="3" type="ORF">FD17_GL000421</name>
</gene>
<dbReference type="Pfam" id="PF13347">
    <property type="entry name" value="MFS_2"/>
    <property type="match status" value="1"/>
</dbReference>
<dbReference type="NCBIfam" id="TIGR00792">
    <property type="entry name" value="gph"/>
    <property type="match status" value="1"/>
</dbReference>
<dbReference type="PANTHER" id="PTHR11328">
    <property type="entry name" value="MAJOR FACILITATOR SUPERFAMILY DOMAIN-CONTAINING PROTEIN"/>
    <property type="match status" value="1"/>
</dbReference>
<dbReference type="InterPro" id="IPR039672">
    <property type="entry name" value="MFS_2"/>
</dbReference>
<organism evidence="3 4">
    <name type="scientific">Lentilactobacillus sunkii DSM 19904</name>
    <dbReference type="NCBI Taxonomy" id="1423808"/>
    <lineage>
        <taxon>Bacteria</taxon>
        <taxon>Bacillati</taxon>
        <taxon>Bacillota</taxon>
        <taxon>Bacilli</taxon>
        <taxon>Lactobacillales</taxon>
        <taxon>Lactobacillaceae</taxon>
        <taxon>Lentilactobacillus</taxon>
    </lineage>
</organism>
<feature type="transmembrane region" description="Helical" evidence="2">
    <location>
        <begin position="275"/>
        <end position="295"/>
    </location>
</feature>
<feature type="transmembrane region" description="Helical" evidence="2">
    <location>
        <begin position="193"/>
        <end position="215"/>
    </location>
</feature>
<reference evidence="3 4" key="1">
    <citation type="journal article" date="2015" name="Genome Announc.">
        <title>Expanding the biotechnology potential of lactobacilli through comparative genomics of 213 strains and associated genera.</title>
        <authorList>
            <person name="Sun Z."/>
            <person name="Harris H.M."/>
            <person name="McCann A."/>
            <person name="Guo C."/>
            <person name="Argimon S."/>
            <person name="Zhang W."/>
            <person name="Yang X."/>
            <person name="Jeffery I.B."/>
            <person name="Cooney J.C."/>
            <person name="Kagawa T.F."/>
            <person name="Liu W."/>
            <person name="Song Y."/>
            <person name="Salvetti E."/>
            <person name="Wrobel A."/>
            <person name="Rasinkangas P."/>
            <person name="Parkhill J."/>
            <person name="Rea M.C."/>
            <person name="O'Sullivan O."/>
            <person name="Ritari J."/>
            <person name="Douillard F.P."/>
            <person name="Paul Ross R."/>
            <person name="Yang R."/>
            <person name="Briner A.E."/>
            <person name="Felis G.E."/>
            <person name="de Vos W.M."/>
            <person name="Barrangou R."/>
            <person name="Klaenhammer T.R."/>
            <person name="Caufield P.W."/>
            <person name="Cui Y."/>
            <person name="Zhang H."/>
            <person name="O'Toole P.W."/>
        </authorList>
    </citation>
    <scope>NUCLEOTIDE SEQUENCE [LARGE SCALE GENOMIC DNA]</scope>
    <source>
        <strain evidence="3 4">DSM 19904</strain>
    </source>
</reference>
<keyword evidence="4" id="KW-1185">Reference proteome</keyword>
<dbReference type="GO" id="GO:0006814">
    <property type="term" value="P:sodium ion transport"/>
    <property type="evidence" value="ECO:0007669"/>
    <property type="project" value="InterPro"/>
</dbReference>